<feature type="domain" description="DUF6531" evidence="2">
    <location>
        <begin position="831"/>
        <end position="889"/>
    </location>
</feature>
<feature type="region of interest" description="Disordered" evidence="1">
    <location>
        <begin position="1787"/>
        <end position="1807"/>
    </location>
</feature>
<evidence type="ECO:0000313" key="3">
    <source>
        <dbReference type="EMBL" id="MTB73260.1"/>
    </source>
</evidence>
<dbReference type="InterPro" id="IPR006530">
    <property type="entry name" value="YD"/>
</dbReference>
<evidence type="ECO:0000259" key="2">
    <source>
        <dbReference type="Pfam" id="PF20148"/>
    </source>
</evidence>
<dbReference type="Pfam" id="PF05593">
    <property type="entry name" value="RHS_repeat"/>
    <property type="match status" value="2"/>
</dbReference>
<keyword evidence="4" id="KW-1185">Reference proteome</keyword>
<sequence length="2146" mass="221792">MPEAPPARVPQAKPAAPRVDSARDVVSARVAARAQGAPVEALSERSEFARTWVNPDGTFTTRASVGQTSVKDATGAWADVDLTMAAALDGSVAPKRPVVGVRVGAAGTSVDHGAGRQVTLGWTGRMGKPVLSGASATWPDVATGVDYRVDALRSGFESFYVVKDKSAVNPATGLSWTVPLKTRGLIAKPTPVGGVDFVDAHGKTVSRLAPASAWDAKVDPRSGDPANRVPVKMTVAQANPGQATLTVSVDKAWASDPARVFPIVVDPTYASLTVKPSFDTFVQSNFTTDESGSTELKAGTYDGSTVARSFLNVPLGSFHGLQVKSASLRLREAWSSSCTATGMNVFAANPASTATRWTAQPYINPTVYGSVSAAKGYSSACPAGDVSVPLTSLFQAWSTASSSTGAVALKAASETDIRSWKKFASSETATPPVFTITYNRKPNAAAAPAMTFPAVTYKAPTWTSSLIYTPDLTPEFQMAATDPDGNDVTLKVEIHTTNTAATNATPLTSCQVKAASGQAGKCSVPGTLSDNAVYYARVAVQDDQGLWNGTWSPWTTFRTAAGIPAKPVVSCPAPYQTSGSWTDTAPTAPVTCTITAAGATTSTPAYIHYRLDGAAEKTVAITPSSDPRTAKTTVTIPTTTGGHSIEAWNASITGKLSAHVTHTLGWGNAAMTTPTPAPAATVDGQQVAAGVRVAATTTGAIRVAAAGPPKGSATTVTGKVQWRVSGYGTTETGKWNDATGLTGVSLTGTGSSTTSLVYSAAWDSMTADVDNAQTPAVTLNDRVPVLIDVQVCFTYSTGTQCTWSASPVTISRVPHAFGNGFPTSDAGPGQVALFTGEYNQSATDVSVPGYTGDLTLSRSHSTYGNNTTAQATPAASVFGPGWTANLDGSDAGLAGLTPIDATHIDGSMVFAAEDGTTLIYRPVDGLRRTGATMNPKAWVPADDDTALDGTTLAWNEQTKTFTLTEADGTTTTFTATKAPTTGAAGQFAPATVTEPGSGTTTYTRNTTGLVTRILAPVPAGMTAADCPDNGSTTGLKPGCRALRVAYGTNGAPAGQVGSVAMEIYTPDALTVKACDGTSSTAAAGSMATVPVACYSYDASKRLTKVTDPRSGLGTSYTYGAQNEITTITPAGQAPYQLAYATSDSRLKLASVSRPNPGGQGATALTRVRYGIQGQAGLPDMSSAMTSRWGQTNPPTYAAAVFGPDYTGNTDTVTGDDWRYADLSYTDQAGYTINTASYGTGTWLPTYTRYNTQGNVTLELDADAIQRALAWTADNPLPDGQAYDASALGTVTDYNPDTTTSTVAGVPAKAPAGSFVTDVWGPQRPSVLRDGTTTTVRPHTKTLYDQGAPNNGVNPKTGTGYGLATTVTVTAADTTGTDVETTARTITGYEPKTPGDDATSGWTLGASTSTTTDMNLNGTVDAGDITARTFHDAEGRTTETRQPSEANTGGGAGTTLTSYYTAAAQTGADAACGGHPEWAGLACATRPAAPPPGQTLPDERATKYTYQLAPAATVETSGAVTRTTTSTYLLDGRADTVTTTVAGLASSAARPGTKTLYDPATGIATGTVELDSNGQPTGPSQSATFDTWGRQTSTTNQLGDKATTSYDTAGRVASVTDAKGTTSYGYDGTDLAGKTEHRGMTTRVIITRSAGKGDITYTGAYDADGKLYRQSMPGQLEQTTTYDDAGEPTGLAYTGQVTPYTTSADADGNTVYTPGTPTRGVWMAWTQANDPAGRVVRDYTGQGAAFDGKAGTTDTPTNVAKPGDAIGYDRAYTYDQAGRLSKVTDRTATTTGTTVTPDTDATTTDGTTSSIPCQVRTYGFDGTLGVNGNRTSHRVEDHADGSCASTPSQVLDKTYAYDTADRPTTGTNAVGAYTYDELGRQTLVPAVDAPDPASGDITLGYFDNDLPASARQGGTDTTFTLDVAGRRLTQRTTSTGGAVQSQTVVRHYTDGTDNPSWTVITPDGGTPATTRFAESLGGDLGAQLAQDGAVDLTLTTLHGDTATTLTIPADQSQDAAATRINGWSDYTEYGTPRNPWATMNVDGPLGYGWLGAKQRSTTLETAGLTLMGDRYYNPTRGAFTSLDPEPGGNPTAYTYPLDPINSYDLDGRRQEVGGYGGGGGGGSSYGGNFDLYDTRKNGKGVVGAAYR</sequence>
<dbReference type="Gene3D" id="2.180.10.10">
    <property type="entry name" value="RHS repeat-associated core"/>
    <property type="match status" value="1"/>
</dbReference>
<dbReference type="Proteomes" id="UP000431092">
    <property type="component" value="Unassembled WGS sequence"/>
</dbReference>
<evidence type="ECO:0000256" key="1">
    <source>
        <dbReference type="SAM" id="MobiDB-lite"/>
    </source>
</evidence>
<organism evidence="3 4">
    <name type="scientific">Arsenicicoccus cauae</name>
    <dbReference type="NCBI Taxonomy" id="2663847"/>
    <lineage>
        <taxon>Bacteria</taxon>
        <taxon>Bacillati</taxon>
        <taxon>Actinomycetota</taxon>
        <taxon>Actinomycetes</taxon>
        <taxon>Micrococcales</taxon>
        <taxon>Intrasporangiaceae</taxon>
        <taxon>Arsenicicoccus</taxon>
    </lineage>
</organism>
<reference evidence="3 4" key="1">
    <citation type="submission" date="2019-11" db="EMBL/GenBank/DDBJ databases">
        <title>Whole genome sequencing identifies a novel species of the genus Arsenicicoccus isolated from human blood.</title>
        <authorList>
            <person name="Jeong J.H."/>
            <person name="Kweon O.J."/>
            <person name="Kim H.R."/>
            <person name="Kim T.-H."/>
            <person name="Ha S.-M."/>
            <person name="Lee M.-K."/>
        </authorList>
    </citation>
    <scope>NUCLEOTIDE SEQUENCE [LARGE SCALE GENOMIC DNA]</scope>
    <source>
        <strain evidence="3 4">MKL-02</strain>
    </source>
</reference>
<feature type="region of interest" description="Disordered" evidence="1">
    <location>
        <begin position="1"/>
        <end position="21"/>
    </location>
</feature>
<comment type="caution">
    <text evidence="3">The sequence shown here is derived from an EMBL/GenBank/DDBJ whole genome shotgun (WGS) entry which is preliminary data.</text>
</comment>
<dbReference type="GO" id="GO:0005975">
    <property type="term" value="P:carbohydrate metabolic process"/>
    <property type="evidence" value="ECO:0007669"/>
    <property type="project" value="UniProtKB-ARBA"/>
</dbReference>
<name>A0A6I3ITJ4_9MICO</name>
<feature type="compositionally biased region" description="Polar residues" evidence="1">
    <location>
        <begin position="1569"/>
        <end position="1601"/>
    </location>
</feature>
<dbReference type="InterPro" id="IPR013783">
    <property type="entry name" value="Ig-like_fold"/>
</dbReference>
<dbReference type="Gene3D" id="2.60.40.10">
    <property type="entry name" value="Immunoglobulins"/>
    <property type="match status" value="1"/>
</dbReference>
<feature type="non-terminal residue" evidence="3">
    <location>
        <position position="2146"/>
    </location>
</feature>
<proteinExistence type="predicted"/>
<dbReference type="InterPro" id="IPR045351">
    <property type="entry name" value="DUF6531"/>
</dbReference>
<accession>A0A6I3ITJ4</accession>
<dbReference type="InterPro" id="IPR031325">
    <property type="entry name" value="RHS_repeat"/>
</dbReference>
<dbReference type="EMBL" id="WLVL01000052">
    <property type="protein sequence ID" value="MTB73260.1"/>
    <property type="molecule type" value="Genomic_DNA"/>
</dbReference>
<dbReference type="Pfam" id="PF20148">
    <property type="entry name" value="DUF6531"/>
    <property type="match status" value="1"/>
</dbReference>
<dbReference type="NCBIfam" id="TIGR01643">
    <property type="entry name" value="YD_repeat_2x"/>
    <property type="match status" value="1"/>
</dbReference>
<evidence type="ECO:0000313" key="4">
    <source>
        <dbReference type="Proteomes" id="UP000431092"/>
    </source>
</evidence>
<dbReference type="RefSeq" id="WP_154594524.1">
    <property type="nucleotide sequence ID" value="NZ_WLVL01000052.1"/>
</dbReference>
<protein>
    <recommendedName>
        <fullName evidence="2">DUF6531 domain-containing protein</fullName>
    </recommendedName>
</protein>
<feature type="region of interest" description="Disordered" evidence="1">
    <location>
        <begin position="1568"/>
        <end position="1601"/>
    </location>
</feature>
<gene>
    <name evidence="3" type="ORF">GGG17_15080</name>
</gene>